<dbReference type="RefSeq" id="WP_025285635.1">
    <property type="nucleotide sequence ID" value="NZ_CP003181.2"/>
</dbReference>
<feature type="transmembrane region" description="Helical" evidence="6">
    <location>
        <begin position="375"/>
        <end position="393"/>
    </location>
</feature>
<feature type="transmembrane region" description="Helical" evidence="6">
    <location>
        <begin position="466"/>
        <end position="483"/>
    </location>
</feature>
<feature type="transmembrane region" description="Helical" evidence="6">
    <location>
        <begin position="224"/>
        <end position="249"/>
    </location>
</feature>
<feature type="transmembrane region" description="Helical" evidence="6">
    <location>
        <begin position="195"/>
        <end position="218"/>
    </location>
</feature>
<accession>A0AAN0RBF5</accession>
<keyword evidence="4 6" id="KW-1133">Transmembrane helix</keyword>
<keyword evidence="2" id="KW-1003">Cell membrane</keyword>
<dbReference type="PANTHER" id="PTHR34820:SF4">
    <property type="entry name" value="INNER MEMBRANE PROTEIN YEBZ"/>
    <property type="match status" value="1"/>
</dbReference>
<feature type="domain" description="Copper resistance protein D" evidence="7">
    <location>
        <begin position="191"/>
        <end position="289"/>
    </location>
</feature>
<dbReference type="GO" id="GO:0005886">
    <property type="term" value="C:plasma membrane"/>
    <property type="evidence" value="ECO:0007669"/>
    <property type="project" value="UniProtKB-SubCell"/>
</dbReference>
<feature type="transmembrane region" description="Helical" evidence="6">
    <location>
        <begin position="400"/>
        <end position="417"/>
    </location>
</feature>
<feature type="transmembrane region" description="Helical" evidence="6">
    <location>
        <begin position="165"/>
        <end position="183"/>
    </location>
</feature>
<proteinExistence type="predicted"/>
<evidence type="ECO:0000256" key="2">
    <source>
        <dbReference type="ARBA" id="ARBA00022475"/>
    </source>
</evidence>
<dbReference type="Proteomes" id="UP000019438">
    <property type="component" value="Chromosome"/>
</dbReference>
<protein>
    <submittedName>
        <fullName evidence="8">Copper resistance protein D</fullName>
    </submittedName>
</protein>
<sequence>MSLLVDVFGYLSVIIHGLTIVAQSMMLGAILFLALLARPLSSRMGTVGPDVIRDSTRIAFWSALGLMVTETAAIGLQISVISSTVDLPISGILGAGFAVSGLIKIAAAFTIAVLLAGGELRAPLLPLLLAGAVELGAATMTTHAAARIDNSILLLVIEGLHQLGAAIWVGGIPCFVAALARISDVSALQAVGPRFSRLSMAGVAFILISGIIMAWYYIGSWQGFYGTAYGVMVGAKIVMLLMLLALGYGNLKITERLKRDPATPVLRMKRFAEAEIGIGFTLFFAAASLTSVPPAIDLTQDRATLHEIAERNRPVWPRLISPDHDRLALIEKQQQLDTEAATAHTNPQLAFEPGSGDLPPRNAADIAWSEYNHHWAGIFVAAIGVLALLNRAGLRMARHWPLIFLLMAGFLLVRSDPEVWPLGQEGFFASLRDVEVLQHRLFVVLIVVFGLFEWRVRVGGMEHYRAALVFPLLTAVGSALLLTHNHAIANVKEQLLIELTHTPLALTGVLAGWSRWLEIRADGRTARIAGWIWPVCFVLIGLMLLSYREA</sequence>
<feature type="transmembrane region" description="Helical" evidence="6">
    <location>
        <begin position="437"/>
        <end position="454"/>
    </location>
</feature>
<evidence type="ECO:0000313" key="9">
    <source>
        <dbReference type="Proteomes" id="UP000019438"/>
    </source>
</evidence>
<evidence type="ECO:0000313" key="8">
    <source>
        <dbReference type="EMBL" id="AHJ61781.1"/>
    </source>
</evidence>
<evidence type="ECO:0000256" key="6">
    <source>
        <dbReference type="SAM" id="Phobius"/>
    </source>
</evidence>
<keyword evidence="3 6" id="KW-0812">Transmembrane</keyword>
<dbReference type="InterPro" id="IPR008457">
    <property type="entry name" value="Cu-R_CopD_dom"/>
</dbReference>
<evidence type="ECO:0000259" key="7">
    <source>
        <dbReference type="Pfam" id="PF05425"/>
    </source>
</evidence>
<dbReference type="PANTHER" id="PTHR34820">
    <property type="entry name" value="INNER MEMBRANE PROTEIN YEBZ"/>
    <property type="match status" value="1"/>
</dbReference>
<feature type="transmembrane region" description="Helical" evidence="6">
    <location>
        <begin position="276"/>
        <end position="296"/>
    </location>
</feature>
<evidence type="ECO:0000256" key="5">
    <source>
        <dbReference type="ARBA" id="ARBA00023136"/>
    </source>
</evidence>
<dbReference type="KEGG" id="gbc:GbCGDNIH3_0044"/>
<keyword evidence="5 6" id="KW-0472">Membrane</keyword>
<evidence type="ECO:0000256" key="3">
    <source>
        <dbReference type="ARBA" id="ARBA00022692"/>
    </source>
</evidence>
<dbReference type="InterPro" id="IPR032694">
    <property type="entry name" value="CopC/D"/>
</dbReference>
<evidence type="ECO:0000256" key="4">
    <source>
        <dbReference type="ARBA" id="ARBA00022989"/>
    </source>
</evidence>
<dbReference type="GO" id="GO:0006825">
    <property type="term" value="P:copper ion transport"/>
    <property type="evidence" value="ECO:0007669"/>
    <property type="project" value="InterPro"/>
</dbReference>
<dbReference type="AlphaFoldDB" id="A0AAN0RBF5"/>
<dbReference type="EMBL" id="CP003181">
    <property type="protein sequence ID" value="AHJ61781.1"/>
    <property type="molecule type" value="Genomic_DNA"/>
</dbReference>
<gene>
    <name evidence="8" type="ORF">GbCGDNIH3_0044</name>
</gene>
<feature type="transmembrane region" description="Helical" evidence="6">
    <location>
        <begin position="13"/>
        <end position="37"/>
    </location>
</feature>
<feature type="transmembrane region" description="Helical" evidence="6">
    <location>
        <begin position="124"/>
        <end position="145"/>
    </location>
</feature>
<feature type="transmembrane region" description="Helical" evidence="6">
    <location>
        <begin position="528"/>
        <end position="547"/>
    </location>
</feature>
<feature type="transmembrane region" description="Helical" evidence="6">
    <location>
        <begin position="58"/>
        <end position="80"/>
    </location>
</feature>
<evidence type="ECO:0000256" key="1">
    <source>
        <dbReference type="ARBA" id="ARBA00004651"/>
    </source>
</evidence>
<name>A0AAN0RBF5_9PROT</name>
<organism evidence="8 9">
    <name type="scientific">Granulibacter bethesdensis</name>
    <dbReference type="NCBI Taxonomy" id="364410"/>
    <lineage>
        <taxon>Bacteria</taxon>
        <taxon>Pseudomonadati</taxon>
        <taxon>Pseudomonadota</taxon>
        <taxon>Alphaproteobacteria</taxon>
        <taxon>Acetobacterales</taxon>
        <taxon>Acetobacteraceae</taxon>
        <taxon>Granulibacter</taxon>
    </lineage>
</organism>
<comment type="subcellular location">
    <subcellularLocation>
        <location evidence="1">Cell membrane</location>
        <topology evidence="1">Multi-pass membrane protein</topology>
    </subcellularLocation>
</comment>
<dbReference type="Pfam" id="PF05425">
    <property type="entry name" value="CopD"/>
    <property type="match status" value="1"/>
</dbReference>
<feature type="transmembrane region" description="Helical" evidence="6">
    <location>
        <begin position="92"/>
        <end position="117"/>
    </location>
</feature>
<feature type="transmembrane region" description="Helical" evidence="6">
    <location>
        <begin position="495"/>
        <end position="516"/>
    </location>
</feature>
<reference evidence="9" key="1">
    <citation type="submission" date="2012-06" db="EMBL/GenBank/DDBJ databases">
        <title>Genome analysis of multiple Granulibacter bethesdensis isolates demonstrates substantial genome diversity.</title>
        <authorList>
            <person name="Greenberg D.E."/>
            <person name="Porcella S.F."/>
            <person name="Zarember K."/>
            <person name="Zelazny A.M."/>
            <person name="Bruno D."/>
            <person name="Martens C."/>
            <person name="Barbian K.D."/>
            <person name="Jaske E."/>
            <person name="Holland S.M."/>
        </authorList>
    </citation>
    <scope>NUCLEOTIDE SEQUENCE [LARGE SCALE GENOMIC DNA]</scope>
    <source>
        <strain evidence="9">CGDNIH3</strain>
    </source>
</reference>